<dbReference type="GO" id="GO:0004553">
    <property type="term" value="F:hydrolase activity, hydrolyzing O-glycosyl compounds"/>
    <property type="evidence" value="ECO:0007669"/>
    <property type="project" value="InterPro"/>
</dbReference>
<dbReference type="Gene3D" id="2.60.40.2180">
    <property type="match status" value="1"/>
</dbReference>
<dbReference type="InterPro" id="IPR008979">
    <property type="entry name" value="Galactose-bd-like_sf"/>
</dbReference>
<dbReference type="SUPFAM" id="SSF53474">
    <property type="entry name" value="alpha/beta-Hydrolases"/>
    <property type="match status" value="1"/>
</dbReference>
<name>A0A927J1X6_9MICO</name>
<keyword evidence="1 5" id="KW-0732">Signal</keyword>
<dbReference type="InterPro" id="IPR029058">
    <property type="entry name" value="AB_hydrolase_fold"/>
</dbReference>
<comment type="similarity">
    <text evidence="4">Belongs to the glycosyl hydrolase 26 family.</text>
</comment>
<dbReference type="AlphaFoldDB" id="A0A927J1X6"/>
<dbReference type="PANTHER" id="PTHR43037:SF1">
    <property type="entry name" value="BLL1128 PROTEIN"/>
    <property type="match status" value="1"/>
</dbReference>
<dbReference type="InterPro" id="IPR050955">
    <property type="entry name" value="Plant_Biomass_Hydrol_Est"/>
</dbReference>
<dbReference type="RefSeq" id="WP_191829702.1">
    <property type="nucleotide sequence ID" value="NZ_JACYHB010000012.1"/>
</dbReference>
<evidence type="ECO:0000256" key="1">
    <source>
        <dbReference type="ARBA" id="ARBA00022729"/>
    </source>
</evidence>
<dbReference type="Pfam" id="PF02156">
    <property type="entry name" value="Glyco_hydro_26"/>
    <property type="match status" value="1"/>
</dbReference>
<dbReference type="InterPro" id="IPR022790">
    <property type="entry name" value="GH26_dom"/>
</dbReference>
<dbReference type="SUPFAM" id="SSF49785">
    <property type="entry name" value="Galactose-binding domain-like"/>
    <property type="match status" value="1"/>
</dbReference>
<dbReference type="EMBL" id="JACYHB010000012">
    <property type="protein sequence ID" value="MBD8080125.1"/>
    <property type="molecule type" value="Genomic_DNA"/>
</dbReference>
<feature type="signal peptide" evidence="5">
    <location>
        <begin position="1"/>
        <end position="28"/>
    </location>
</feature>
<evidence type="ECO:0000313" key="7">
    <source>
        <dbReference type="EMBL" id="MBD8080125.1"/>
    </source>
</evidence>
<proteinExistence type="inferred from homology"/>
<organism evidence="7 8">
    <name type="scientific">Cellulosimicrobium arenosum</name>
    <dbReference type="NCBI Taxonomy" id="2708133"/>
    <lineage>
        <taxon>Bacteria</taxon>
        <taxon>Bacillati</taxon>
        <taxon>Actinomycetota</taxon>
        <taxon>Actinomycetes</taxon>
        <taxon>Micrococcales</taxon>
        <taxon>Promicromonosporaceae</taxon>
        <taxon>Cellulosimicrobium</taxon>
    </lineage>
</organism>
<dbReference type="InterPro" id="IPR017853">
    <property type="entry name" value="GH"/>
</dbReference>
<evidence type="ECO:0000313" key="8">
    <source>
        <dbReference type="Proteomes" id="UP000610846"/>
    </source>
</evidence>
<keyword evidence="3 4" id="KW-0326">Glycosidase</keyword>
<feature type="active site" description="Nucleophile" evidence="4">
    <location>
        <position position="613"/>
    </location>
</feature>
<reference evidence="7" key="2">
    <citation type="submission" date="2020-09" db="EMBL/GenBank/DDBJ databases">
        <authorList>
            <person name="Yu Y."/>
        </authorList>
    </citation>
    <scope>NUCLEOTIDE SEQUENCE</scope>
    <source>
        <strain evidence="7">KCTC 49039</strain>
    </source>
</reference>
<dbReference type="Proteomes" id="UP000610846">
    <property type="component" value="Unassembled WGS sequence"/>
</dbReference>
<evidence type="ECO:0000259" key="6">
    <source>
        <dbReference type="PROSITE" id="PS51764"/>
    </source>
</evidence>
<dbReference type="Gene3D" id="3.40.50.1820">
    <property type="entry name" value="alpha/beta hydrolase"/>
    <property type="match status" value="1"/>
</dbReference>
<keyword evidence="2 4" id="KW-0378">Hydrolase</keyword>
<dbReference type="Gene3D" id="3.20.20.80">
    <property type="entry name" value="Glycosidases"/>
    <property type="match status" value="1"/>
</dbReference>
<evidence type="ECO:0000256" key="2">
    <source>
        <dbReference type="ARBA" id="ARBA00022801"/>
    </source>
</evidence>
<feature type="domain" description="GH26" evidence="6">
    <location>
        <begin position="324"/>
        <end position="668"/>
    </location>
</feature>
<protein>
    <recommendedName>
        <fullName evidence="6">GH26 domain-containing protein</fullName>
    </recommendedName>
</protein>
<dbReference type="Pfam" id="PF18435">
    <property type="entry name" value="EstA_Ig_like"/>
    <property type="match status" value="1"/>
</dbReference>
<dbReference type="PROSITE" id="PS51764">
    <property type="entry name" value="GH26"/>
    <property type="match status" value="1"/>
</dbReference>
<comment type="caution">
    <text evidence="7">The sequence shown here is derived from an EMBL/GenBank/DDBJ whole genome shotgun (WGS) entry which is preliminary data.</text>
</comment>
<reference evidence="7" key="1">
    <citation type="journal article" date="2018" name="Curr. Microbiol.">
        <title>Cellulosimicrobium arenosum sp. nov., Isolated from Marine Sediment Sand.</title>
        <authorList>
            <person name="Oh M."/>
            <person name="Kim J.H."/>
            <person name="Yoon J.H."/>
            <person name="Schumann P."/>
            <person name="Kim W."/>
        </authorList>
    </citation>
    <scope>NUCLEOTIDE SEQUENCE</scope>
    <source>
        <strain evidence="7">KCTC 49039</strain>
    </source>
</reference>
<dbReference type="SUPFAM" id="SSF51445">
    <property type="entry name" value="(Trans)glycosidases"/>
    <property type="match status" value="1"/>
</dbReference>
<dbReference type="Gene3D" id="2.60.120.430">
    <property type="entry name" value="Galactose-binding lectin"/>
    <property type="match status" value="1"/>
</dbReference>
<keyword evidence="8" id="KW-1185">Reference proteome</keyword>
<feature type="chain" id="PRO_5038055909" description="GH26 domain-containing protein" evidence="5">
    <location>
        <begin position="29"/>
        <end position="1183"/>
    </location>
</feature>
<gene>
    <name evidence="7" type="ORF">IF651_13785</name>
</gene>
<evidence type="ECO:0000256" key="3">
    <source>
        <dbReference type="ARBA" id="ARBA00023295"/>
    </source>
</evidence>
<sequence>MSRRRPPAALAALALLATATLTAAPAHAAAPDDGPAATAEPARLSLDDFEGYADDAALGATYVRNSNGGASTATLVDSPFPADGTDGTATGSAMRFDYSFTSGYSGRSRAVDGYWPGLQALELWITNGTPGQDVLLQLSDGASYEAHLNDVDGFDATSTEPQHVTVPIEDFRPKSGTGTLRTSGIASFALYVNQVAGAPGQSGGTIVVDEIDLLLDELPEAPAVSFPQTDLSTDGATNLLTVLNEHATLPAGARIVQAMWASDDQAVLHDATRPVPKGDFRATGTVGVDLHEVRLFAPAPDGGVGTTFTVDVGTHLDVTVTDLPAPVDVVDYLDQITGTGMLSAMHHDQSYASAQDSLHQRVANEFGVYPALYSADFLTGQTVPYRQQMIDEVARQWDEGNLVQIMFHVSPPQYTVAQEAEGGWGGDQAHETLPSPNRIYSYLYADQWDELMTYGTPLNESWKERMDEYARYLQQLEDRGVTVMLRPFHEMNQHVFWWGGRPGTDGSAGLYRMFHDYLEQDKGLSNIVWVWNVQDLPDDYGFADGDAKFDRYEGLDGGLAEYDANDWSSFSPGADYYDVLSVDFYDVEGYQPRHYEQAQQIAQRDGKPMMIGETFVFPTQDEVAAQPDWSLAMPWGARTWNYNTPQAMEEFYAHSIGAAGMPRFASRGDGGDAGPEIVDARVVGVVNPHGYEVSALAVRYSQELPASELDPAAFAVRADLDGPTPGTTSDGPRTVVRAVTSDVPDAAPGAGPSAGEWVVLELDTSDANAAGTFYEGTTQLYDLTDAYSVRQVGGVTLGDVTVAGGGAADASAVISPVVDEYTADRWDGPGDTFRYRLFTPEAVREDPATDELYPLVLTLHGTGETGTDNTAQLVGNQLSVAFADPARQGDDPAFVLSPQRAPDQDWLTPSGRQALVGMVEDMIDRYPVDPDRVYLTGLSRGSRASWPLLAENPDLFAGALLVAGGESADLTAQIEDLPVWVHHAIDDPTAPYGLTLTALDGLERAGAVVTRGEWAGNLPRDEASAEAQALWDEARAAGSEVLHTAYTPGTTGTPDRLAYPHSSWIPTYSNPVVLDWLFDQSRDAGAPAPEVEVDASARCLAGKAYVAVRATNAGDSAVDVTLTTPYGSRTFTGVAPGQNAYQSFAVRASSVPDGAATVTATGTSTGPHDEVVVEADYGAVTCG</sequence>
<evidence type="ECO:0000256" key="5">
    <source>
        <dbReference type="SAM" id="SignalP"/>
    </source>
</evidence>
<accession>A0A927J1X6</accession>
<evidence type="ECO:0000256" key="4">
    <source>
        <dbReference type="PROSITE-ProRule" id="PRU01100"/>
    </source>
</evidence>
<feature type="active site" description="Proton donor" evidence="4">
    <location>
        <position position="490"/>
    </location>
</feature>
<dbReference type="PANTHER" id="PTHR43037">
    <property type="entry name" value="UNNAMED PRODUCT-RELATED"/>
    <property type="match status" value="1"/>
</dbReference>
<dbReference type="InterPro" id="IPR041172">
    <property type="entry name" value="EstA_Ig-like_N"/>
</dbReference>